<dbReference type="AlphaFoldDB" id="A0A4V2DBG1"/>
<evidence type="ECO:0000313" key="1">
    <source>
        <dbReference type="EMBL" id="RZF57868.1"/>
    </source>
</evidence>
<reference evidence="1 2" key="1">
    <citation type="submission" date="2019-02" db="EMBL/GenBank/DDBJ databases">
        <authorList>
            <person name="Li Y."/>
        </authorList>
    </citation>
    <scope>NUCLEOTIDE SEQUENCE [LARGE SCALE GENOMIC DNA]</scope>
    <source>
        <strain evidence="1 2">3-7</strain>
    </source>
</reference>
<accession>A0A4V2DBG1</accession>
<protein>
    <submittedName>
        <fullName evidence="1">Uncharacterized protein</fullName>
    </submittedName>
</protein>
<gene>
    <name evidence="1" type="ORF">EWE75_24825</name>
</gene>
<dbReference type="OrthoDB" id="9766870at2"/>
<organism evidence="1 2">
    <name type="scientific">Sphingomonas populi</name>
    <dbReference type="NCBI Taxonomy" id="2484750"/>
    <lineage>
        <taxon>Bacteria</taxon>
        <taxon>Pseudomonadati</taxon>
        <taxon>Pseudomonadota</taxon>
        <taxon>Alphaproteobacteria</taxon>
        <taxon>Sphingomonadales</taxon>
        <taxon>Sphingomonadaceae</taxon>
        <taxon>Sphingomonas</taxon>
    </lineage>
</organism>
<evidence type="ECO:0000313" key="2">
    <source>
        <dbReference type="Proteomes" id="UP000292085"/>
    </source>
</evidence>
<proteinExistence type="predicted"/>
<sequence>MEVSSEAVVLTVEDGVIQIAFDLSGSEPEYLLISAPQVGGEATDEFFGHGHYVELKDQNFGRYGGLAGISIPRDDRVELRLAFEVPNIGIALTINTRKPMSSAILSQLRGLQAS</sequence>
<dbReference type="Proteomes" id="UP000292085">
    <property type="component" value="Unassembled WGS sequence"/>
</dbReference>
<comment type="caution">
    <text evidence="1">The sequence shown here is derived from an EMBL/GenBank/DDBJ whole genome shotgun (WGS) entry which is preliminary data.</text>
</comment>
<keyword evidence="2" id="KW-1185">Reference proteome</keyword>
<dbReference type="EMBL" id="SGIS01000176">
    <property type="protein sequence ID" value="RZF57868.1"/>
    <property type="molecule type" value="Genomic_DNA"/>
</dbReference>
<name>A0A4V2DBG1_9SPHN</name>
<dbReference type="RefSeq" id="WP_130160660.1">
    <property type="nucleotide sequence ID" value="NZ_SGIS01000176.1"/>
</dbReference>